<proteinExistence type="predicted"/>
<reference evidence="2" key="1">
    <citation type="submission" date="2014-07" db="EMBL/GenBank/DDBJ databases">
        <title>Identification of a novel salt tolerance gene in wild soybean by whole-genome sequencing.</title>
        <authorList>
            <person name="Lam H.-M."/>
            <person name="Qi X."/>
            <person name="Li M.-W."/>
            <person name="Liu X."/>
            <person name="Xie M."/>
            <person name="Ni M."/>
            <person name="Xu X."/>
        </authorList>
    </citation>
    <scope>NUCLEOTIDE SEQUENCE [LARGE SCALE GENOMIC DNA]</scope>
    <source>
        <tissue evidence="2">Root</tissue>
    </source>
</reference>
<protein>
    <submittedName>
        <fullName evidence="2">Retrovirus-related Pol polyprotein from transposon TNT 1-94</fullName>
        <ecNumber evidence="2">3.1.13.-</ecNumber>
    </submittedName>
</protein>
<feature type="non-terminal residue" evidence="2">
    <location>
        <position position="422"/>
    </location>
</feature>
<dbReference type="Pfam" id="PF14223">
    <property type="entry name" value="Retrotran_gag_2"/>
    <property type="match status" value="1"/>
</dbReference>
<dbReference type="GO" id="GO:0003676">
    <property type="term" value="F:nucleic acid binding"/>
    <property type="evidence" value="ECO:0007669"/>
    <property type="project" value="InterPro"/>
</dbReference>
<dbReference type="SUPFAM" id="SSF57756">
    <property type="entry name" value="Retrovirus zinc finger-like domains"/>
    <property type="match status" value="1"/>
</dbReference>
<dbReference type="EMBL" id="KN654116">
    <property type="protein sequence ID" value="KHN26077.1"/>
    <property type="molecule type" value="Genomic_DNA"/>
</dbReference>
<evidence type="ECO:0000259" key="1">
    <source>
        <dbReference type="Pfam" id="PF22936"/>
    </source>
</evidence>
<dbReference type="EC" id="3.1.13.-" evidence="2"/>
<feature type="domain" description="Retrovirus-related Pol polyprotein from transposon TNT 1-94-like beta-barrel" evidence="1">
    <location>
        <begin position="295"/>
        <end position="374"/>
    </location>
</feature>
<dbReference type="PANTHER" id="PTHR35317">
    <property type="entry name" value="OS04G0629600 PROTEIN"/>
    <property type="match status" value="1"/>
</dbReference>
<organism evidence="2">
    <name type="scientific">Glycine soja</name>
    <name type="common">Wild soybean</name>
    <dbReference type="NCBI Taxonomy" id="3848"/>
    <lineage>
        <taxon>Eukaryota</taxon>
        <taxon>Viridiplantae</taxon>
        <taxon>Streptophyta</taxon>
        <taxon>Embryophyta</taxon>
        <taxon>Tracheophyta</taxon>
        <taxon>Spermatophyta</taxon>
        <taxon>Magnoliopsida</taxon>
        <taxon>eudicotyledons</taxon>
        <taxon>Gunneridae</taxon>
        <taxon>Pentapetalae</taxon>
        <taxon>rosids</taxon>
        <taxon>fabids</taxon>
        <taxon>Fabales</taxon>
        <taxon>Fabaceae</taxon>
        <taxon>Papilionoideae</taxon>
        <taxon>50 kb inversion clade</taxon>
        <taxon>NPAAA clade</taxon>
        <taxon>indigoferoid/millettioid clade</taxon>
        <taxon>Phaseoleae</taxon>
        <taxon>Glycine</taxon>
        <taxon>Glycine subgen. Soja</taxon>
    </lineage>
</organism>
<dbReference type="Proteomes" id="UP000053555">
    <property type="component" value="Unassembled WGS sequence"/>
</dbReference>
<dbReference type="AlphaFoldDB" id="A0A0B2R2D4"/>
<gene>
    <name evidence="2" type="ORF">glysoja_025175</name>
</gene>
<dbReference type="PANTHER" id="PTHR35317:SF11">
    <property type="entry name" value="CCHC-TYPE DOMAIN-CONTAINING PROTEIN"/>
    <property type="match status" value="1"/>
</dbReference>
<dbReference type="Pfam" id="PF22936">
    <property type="entry name" value="Pol_BBD"/>
    <property type="match status" value="1"/>
</dbReference>
<dbReference type="InterPro" id="IPR036875">
    <property type="entry name" value="Znf_CCHC_sf"/>
</dbReference>
<keyword evidence="2" id="KW-0378">Hydrolase</keyword>
<feature type="non-terminal residue" evidence="2">
    <location>
        <position position="1"/>
    </location>
</feature>
<evidence type="ECO:0000313" key="2">
    <source>
        <dbReference type="EMBL" id="KHN26077.1"/>
    </source>
</evidence>
<dbReference type="GO" id="GO:0016787">
    <property type="term" value="F:hydrolase activity"/>
    <property type="evidence" value="ECO:0007669"/>
    <property type="project" value="UniProtKB-KW"/>
</dbReference>
<name>A0A0B2R2D4_GLYSO</name>
<dbReference type="GO" id="GO:0008270">
    <property type="term" value="F:zinc ion binding"/>
    <property type="evidence" value="ECO:0007669"/>
    <property type="project" value="InterPro"/>
</dbReference>
<dbReference type="InterPro" id="IPR054722">
    <property type="entry name" value="PolX-like_BBD"/>
</dbReference>
<accession>A0A0B2R2D4</accession>
<sequence length="422" mass="48276">LWEAVEEDYEVLPLPTNPTMAQIKNQKERKARKSKARASLFVVVSKEIFTTIMTIKSAYEIWSFLKNEYEGDERIKGMQALNLVREFEIQKMKESEIIKEYANKLLSIANKVRLLGSEFSDSRIVEKTLVTVPKRFEATITSLENTKDLSKLTLAELVNALQAQEQRRRMRADDSVEGALQAKLQINQGEKNKWKKYKKKNFNTQEAAANTSNKSGDNNKGFPPYKHCGRMGHPPVKCWRRPDVKCEKCNKLGHHVRICKSNLQQKNEAKVADQQEEEQLFVVTCFTSNSSTECWLADSGCTNHMTHYQELFRELDKSQVSKVRIKNGDLITVEGKGTVVIESCTGTKLIYDVLYVPEIDQNLLSVGQLVEKGFKVIFENKHCLIKDVNDKEIFSIKMRGKSFSFDSLKEEQAAYPAIVNSN</sequence>